<reference evidence="8 9" key="1">
    <citation type="submission" date="2018-10" db="EMBL/GenBank/DDBJ databases">
        <title>Complete genome sequence of Malassezia restricta CBS 7877.</title>
        <authorList>
            <person name="Morand S.C."/>
            <person name="Bertignac M."/>
            <person name="Iltis A."/>
            <person name="Kolder I."/>
            <person name="Pirovano W."/>
            <person name="Jourdain R."/>
            <person name="Clavaud C."/>
        </authorList>
    </citation>
    <scope>NUCLEOTIDE SEQUENCE [LARGE SCALE GENOMIC DNA]</scope>
    <source>
        <strain evidence="8 9">CBS 7877</strain>
    </source>
</reference>
<dbReference type="GO" id="GO:0006629">
    <property type="term" value="P:lipid metabolic process"/>
    <property type="evidence" value="ECO:0007669"/>
    <property type="project" value="InterPro"/>
</dbReference>
<proteinExistence type="inferred from homology"/>
<dbReference type="GO" id="GO:0016627">
    <property type="term" value="F:oxidoreductase activity, acting on the CH-CH group of donors"/>
    <property type="evidence" value="ECO:0007669"/>
    <property type="project" value="InterPro"/>
</dbReference>
<keyword evidence="5 6" id="KW-0472">Membrane</keyword>
<dbReference type="EMBL" id="CP033149">
    <property type="protein sequence ID" value="AYO41899.1"/>
    <property type="molecule type" value="Genomic_DNA"/>
</dbReference>
<dbReference type="VEuPathDB" id="FungiDB:DNF11_0949"/>
<evidence type="ECO:0000313" key="8">
    <source>
        <dbReference type="EMBL" id="AYO41899.1"/>
    </source>
</evidence>
<name>A0A3G2S397_MALR7</name>
<dbReference type="AlphaFoldDB" id="A0A3G2S397"/>
<comment type="subcellular location">
    <subcellularLocation>
        <location evidence="1">Membrane</location>
        <topology evidence="1">Multi-pass membrane protein</topology>
    </subcellularLocation>
</comment>
<feature type="transmembrane region" description="Helical" evidence="6">
    <location>
        <begin position="12"/>
        <end position="32"/>
    </location>
</feature>
<dbReference type="Pfam" id="PF02544">
    <property type="entry name" value="Steroid_dh"/>
    <property type="match status" value="1"/>
</dbReference>
<feature type="transmembrane region" description="Helical" evidence="6">
    <location>
        <begin position="100"/>
        <end position="124"/>
    </location>
</feature>
<feature type="transmembrane region" description="Helical" evidence="6">
    <location>
        <begin position="136"/>
        <end position="154"/>
    </location>
</feature>
<feature type="transmembrane region" description="Helical" evidence="6">
    <location>
        <begin position="44"/>
        <end position="64"/>
    </location>
</feature>
<dbReference type="PANTHER" id="PTHR10556">
    <property type="entry name" value="3-OXO-5-ALPHA-STEROID 4-DEHYDROGENASE"/>
    <property type="match status" value="1"/>
</dbReference>
<protein>
    <recommendedName>
        <fullName evidence="7">3-oxo-5-alpha-steroid 4-dehydrogenase C-terminal domain-containing protein</fullName>
    </recommendedName>
</protein>
<accession>A0A3G2S397</accession>
<dbReference type="GO" id="GO:0016020">
    <property type="term" value="C:membrane"/>
    <property type="evidence" value="ECO:0007669"/>
    <property type="project" value="UniProtKB-SubCell"/>
</dbReference>
<comment type="similarity">
    <text evidence="2">Belongs to the steroid 5-alpha reductase family.</text>
</comment>
<dbReference type="PANTHER" id="PTHR10556:SF43">
    <property type="entry name" value="STEROID 5-ALPHA-REDUCTASE DET2"/>
    <property type="match status" value="1"/>
</dbReference>
<keyword evidence="4 6" id="KW-1133">Transmembrane helix</keyword>
<evidence type="ECO:0000256" key="4">
    <source>
        <dbReference type="ARBA" id="ARBA00022989"/>
    </source>
</evidence>
<dbReference type="OrthoDB" id="5788137at2759"/>
<dbReference type="PROSITE" id="PS50244">
    <property type="entry name" value="S5A_REDUCTASE"/>
    <property type="match status" value="1"/>
</dbReference>
<feature type="domain" description="3-oxo-5-alpha-steroid 4-dehydrogenase C-terminal" evidence="7">
    <location>
        <begin position="101"/>
        <end position="266"/>
    </location>
</feature>
<sequence>MYHWVLQGMQATAAALPFLGTVVDAPFGKFGLPSRWNVHGNAGWMVMECVAPIITTLSFFSVSAHHEVHVWAWRMLSLFQLHYANRALIQPLLNAPRSPLHISVVLSAVAFNAANGFLMGTWLAHGGSAPPPGMKLWAYIGLVLFVLGFVGNVYHDALLRSLRLTPPSSSEQVVQHGACIYRIPHGGLFRWISYPHYVCEWIEWTGYALTCIAVVPHTPDALVSYPPVLFVMLEVGAMLPRAMRGHAWYQRHFATYPARWAIVPFV</sequence>
<gene>
    <name evidence="8" type="ORF">DNF11_0949</name>
</gene>
<evidence type="ECO:0000256" key="1">
    <source>
        <dbReference type="ARBA" id="ARBA00004141"/>
    </source>
</evidence>
<evidence type="ECO:0000259" key="7">
    <source>
        <dbReference type="Pfam" id="PF02544"/>
    </source>
</evidence>
<evidence type="ECO:0000256" key="6">
    <source>
        <dbReference type="SAM" id="Phobius"/>
    </source>
</evidence>
<evidence type="ECO:0000256" key="2">
    <source>
        <dbReference type="ARBA" id="ARBA00007742"/>
    </source>
</evidence>
<evidence type="ECO:0000256" key="5">
    <source>
        <dbReference type="ARBA" id="ARBA00023136"/>
    </source>
</evidence>
<organism evidence="8 9">
    <name type="scientific">Malassezia restricta (strain ATCC 96810 / NBRC 103918 / CBS 7877)</name>
    <name type="common">Seborrheic dermatitis infection agent</name>
    <dbReference type="NCBI Taxonomy" id="425264"/>
    <lineage>
        <taxon>Eukaryota</taxon>
        <taxon>Fungi</taxon>
        <taxon>Dikarya</taxon>
        <taxon>Basidiomycota</taxon>
        <taxon>Ustilaginomycotina</taxon>
        <taxon>Malasseziomycetes</taxon>
        <taxon>Malasseziales</taxon>
        <taxon>Malasseziaceae</taxon>
        <taxon>Malassezia</taxon>
    </lineage>
</organism>
<evidence type="ECO:0000256" key="3">
    <source>
        <dbReference type="ARBA" id="ARBA00022692"/>
    </source>
</evidence>
<dbReference type="Proteomes" id="UP000269793">
    <property type="component" value="Chromosome II"/>
</dbReference>
<keyword evidence="3 6" id="KW-0812">Transmembrane</keyword>
<dbReference type="InterPro" id="IPR039357">
    <property type="entry name" value="SRD5A/TECR"/>
</dbReference>
<evidence type="ECO:0000313" key="9">
    <source>
        <dbReference type="Proteomes" id="UP000269793"/>
    </source>
</evidence>
<dbReference type="InterPro" id="IPR001104">
    <property type="entry name" value="3-oxo-5_a-steroid_4-DH_C"/>
</dbReference>
<keyword evidence="9" id="KW-1185">Reference proteome</keyword>